<dbReference type="AlphaFoldDB" id="A0A426UV76"/>
<keyword evidence="1 2" id="KW-0238">DNA-binding</keyword>
<evidence type="ECO:0000313" key="5">
    <source>
        <dbReference type="Proteomes" id="UP000277256"/>
    </source>
</evidence>
<evidence type="ECO:0000256" key="2">
    <source>
        <dbReference type="PROSITE-ProRule" id="PRU00335"/>
    </source>
</evidence>
<dbReference type="PRINTS" id="PR00455">
    <property type="entry name" value="HTHTETR"/>
</dbReference>
<reference evidence="4 5" key="1">
    <citation type="submission" date="2018-12" db="EMBL/GenBank/DDBJ databases">
        <title>Glycomyces sp. YIM 121974 draft genome.</title>
        <authorList>
            <person name="Li Q."/>
        </authorList>
    </citation>
    <scope>NUCLEOTIDE SEQUENCE [LARGE SCALE GENOMIC DNA]</scope>
    <source>
        <strain evidence="4 5">YIM 121974</strain>
    </source>
</reference>
<dbReference type="PROSITE" id="PS50977">
    <property type="entry name" value="HTH_TETR_2"/>
    <property type="match status" value="1"/>
</dbReference>
<dbReference type="GO" id="GO:0003700">
    <property type="term" value="F:DNA-binding transcription factor activity"/>
    <property type="evidence" value="ECO:0007669"/>
    <property type="project" value="TreeGrafter"/>
</dbReference>
<sequence>MARTQRADLAARAEALLDAAAALLLEGGTRRIRIDQVAARAGVGKGTVYLHWADRDHLLLAVGAREAAAILRAAIRAIEADPVEAAPHRHLRHHFLEAARRPVLRLVFDAEAPDLAALAGERTRTGLAAARRAADRDYLAALADHGLLRPGADPDDTWYGIQAVAHGFFASEPFQAPLPAEHRADLLADVLRRAFEPDPAPPPERYRAAAPAVLAGFTRLANAYTRTAYGDALD</sequence>
<organism evidence="4 5">
    <name type="scientific">Glycomyces terrestris</name>
    <dbReference type="NCBI Taxonomy" id="2493553"/>
    <lineage>
        <taxon>Bacteria</taxon>
        <taxon>Bacillati</taxon>
        <taxon>Actinomycetota</taxon>
        <taxon>Actinomycetes</taxon>
        <taxon>Glycomycetales</taxon>
        <taxon>Glycomycetaceae</taxon>
        <taxon>Glycomyces</taxon>
    </lineage>
</organism>
<gene>
    <name evidence="4" type="ORF">EIW28_15010</name>
</gene>
<dbReference type="InterPro" id="IPR009057">
    <property type="entry name" value="Homeodomain-like_sf"/>
</dbReference>
<dbReference type="PANTHER" id="PTHR30055">
    <property type="entry name" value="HTH-TYPE TRANSCRIPTIONAL REGULATOR RUTR"/>
    <property type="match status" value="1"/>
</dbReference>
<keyword evidence="5" id="KW-1185">Reference proteome</keyword>
<dbReference type="SUPFAM" id="SSF46689">
    <property type="entry name" value="Homeodomain-like"/>
    <property type="match status" value="1"/>
</dbReference>
<evidence type="ECO:0000313" key="4">
    <source>
        <dbReference type="EMBL" id="RRR98224.1"/>
    </source>
</evidence>
<dbReference type="PANTHER" id="PTHR30055:SF148">
    <property type="entry name" value="TETR-FAMILY TRANSCRIPTIONAL REGULATOR"/>
    <property type="match status" value="1"/>
</dbReference>
<feature type="DNA-binding region" description="H-T-H motif" evidence="2">
    <location>
        <begin position="33"/>
        <end position="52"/>
    </location>
</feature>
<evidence type="ECO:0000259" key="3">
    <source>
        <dbReference type="PROSITE" id="PS50977"/>
    </source>
</evidence>
<dbReference type="EMBL" id="RSEB01000004">
    <property type="protein sequence ID" value="RRR98224.1"/>
    <property type="molecule type" value="Genomic_DNA"/>
</dbReference>
<dbReference type="InterPro" id="IPR001647">
    <property type="entry name" value="HTH_TetR"/>
</dbReference>
<dbReference type="Pfam" id="PF00440">
    <property type="entry name" value="TetR_N"/>
    <property type="match status" value="1"/>
</dbReference>
<name>A0A426UV76_9ACTN</name>
<comment type="caution">
    <text evidence="4">The sequence shown here is derived from an EMBL/GenBank/DDBJ whole genome shotgun (WGS) entry which is preliminary data.</text>
</comment>
<evidence type="ECO:0000256" key="1">
    <source>
        <dbReference type="ARBA" id="ARBA00023125"/>
    </source>
</evidence>
<accession>A0A426UV76</accession>
<dbReference type="Proteomes" id="UP000277256">
    <property type="component" value="Unassembled WGS sequence"/>
</dbReference>
<dbReference type="OrthoDB" id="3682047at2"/>
<dbReference type="Gene3D" id="1.10.357.10">
    <property type="entry name" value="Tetracycline Repressor, domain 2"/>
    <property type="match status" value="1"/>
</dbReference>
<protein>
    <submittedName>
        <fullName evidence="4">TetR/AcrR family transcriptional regulator</fullName>
    </submittedName>
</protein>
<dbReference type="InterPro" id="IPR050109">
    <property type="entry name" value="HTH-type_TetR-like_transc_reg"/>
</dbReference>
<dbReference type="RefSeq" id="WP_125248533.1">
    <property type="nucleotide sequence ID" value="NZ_RSEB01000004.1"/>
</dbReference>
<proteinExistence type="predicted"/>
<dbReference type="GO" id="GO:0000976">
    <property type="term" value="F:transcription cis-regulatory region binding"/>
    <property type="evidence" value="ECO:0007669"/>
    <property type="project" value="TreeGrafter"/>
</dbReference>
<feature type="domain" description="HTH tetR-type" evidence="3">
    <location>
        <begin position="10"/>
        <end position="70"/>
    </location>
</feature>